<dbReference type="InterPro" id="IPR014001">
    <property type="entry name" value="Helicase_ATP-bd"/>
</dbReference>
<dbReference type="CDD" id="cd22332">
    <property type="entry name" value="HsdR_N"/>
    <property type="match status" value="1"/>
</dbReference>
<keyword evidence="8 11" id="KW-0378">Hydrolase</keyword>
<dbReference type="PANTHER" id="PTHR30195:SF16">
    <property type="entry name" value="TYPE I RESTRICTION ENZYME ENDONUCLEASE SUBUNIT"/>
    <property type="match status" value="1"/>
</dbReference>
<dbReference type="GO" id="GO:0009035">
    <property type="term" value="F:type I site-specific deoxyribonuclease activity"/>
    <property type="evidence" value="ECO:0007669"/>
    <property type="project" value="UniProtKB-EC"/>
</dbReference>
<dbReference type="NCBIfam" id="TIGR00348">
    <property type="entry name" value="hsdR"/>
    <property type="match status" value="1"/>
</dbReference>
<evidence type="ECO:0000313" key="14">
    <source>
        <dbReference type="Proteomes" id="UP000195321"/>
    </source>
</evidence>
<dbReference type="PROSITE" id="PS51192">
    <property type="entry name" value="HELICASE_ATP_BIND_1"/>
    <property type="match status" value="1"/>
</dbReference>
<evidence type="ECO:0000256" key="1">
    <source>
        <dbReference type="ARBA" id="ARBA00000851"/>
    </source>
</evidence>
<dbReference type="Pfam" id="PF04313">
    <property type="entry name" value="HSDR_N"/>
    <property type="match status" value="1"/>
</dbReference>
<dbReference type="GO" id="GO:0005524">
    <property type="term" value="F:ATP binding"/>
    <property type="evidence" value="ECO:0007669"/>
    <property type="project" value="UniProtKB-KW"/>
</dbReference>
<dbReference type="GO" id="GO:0009307">
    <property type="term" value="P:DNA restriction-modification system"/>
    <property type="evidence" value="ECO:0007669"/>
    <property type="project" value="UniProtKB-KW"/>
</dbReference>
<evidence type="ECO:0000256" key="4">
    <source>
        <dbReference type="ARBA" id="ARBA00022722"/>
    </source>
</evidence>
<evidence type="ECO:0000256" key="8">
    <source>
        <dbReference type="ARBA" id="ARBA00022801"/>
    </source>
</evidence>
<dbReference type="Gene3D" id="3.90.1570.50">
    <property type="match status" value="1"/>
</dbReference>
<keyword evidence="9 11" id="KW-0067">ATP-binding</keyword>
<dbReference type="PANTHER" id="PTHR30195">
    <property type="entry name" value="TYPE I SITE-SPECIFIC DEOXYRIBONUCLEASE PROTEIN SUBUNIT M AND R"/>
    <property type="match status" value="1"/>
</dbReference>
<keyword evidence="6 11" id="KW-0680">Restriction system</keyword>
<evidence type="ECO:0000256" key="11">
    <source>
        <dbReference type="RuleBase" id="RU364115"/>
    </source>
</evidence>
<comment type="similarity">
    <text evidence="2 11">Belongs to the HsdR family.</text>
</comment>
<dbReference type="GO" id="GO:0003677">
    <property type="term" value="F:DNA binding"/>
    <property type="evidence" value="ECO:0007669"/>
    <property type="project" value="UniProtKB-KW"/>
</dbReference>
<feature type="domain" description="Helicase ATP-binding" evidence="12">
    <location>
        <begin position="254"/>
        <end position="402"/>
    </location>
</feature>
<evidence type="ECO:0000256" key="3">
    <source>
        <dbReference type="ARBA" id="ARBA00011296"/>
    </source>
</evidence>
<reference evidence="13 14" key="1">
    <citation type="submission" date="2017-02" db="EMBL/GenBank/DDBJ databases">
        <title>Bacillus pseudomycoides isolate FSL K6-0042.</title>
        <authorList>
            <person name="Kovac J."/>
        </authorList>
    </citation>
    <scope>NUCLEOTIDE SEQUENCE [LARGE SCALE GENOMIC DNA]</scope>
    <source>
        <strain evidence="13 14">FSL K6-0042</strain>
    </source>
</reference>
<gene>
    <name evidence="13" type="ORF">BW425_24470</name>
</gene>
<dbReference type="EC" id="3.1.21.3" evidence="11"/>
<proteinExistence type="inferred from homology"/>
<keyword evidence="5 11" id="KW-0547">Nucleotide-binding</keyword>
<accession>A0A1Y3MFC8</accession>
<dbReference type="EMBL" id="MWPX01000051">
    <property type="protein sequence ID" value="OUM46302.1"/>
    <property type="molecule type" value="Genomic_DNA"/>
</dbReference>
<evidence type="ECO:0000256" key="7">
    <source>
        <dbReference type="ARBA" id="ARBA00022759"/>
    </source>
</evidence>
<evidence type="ECO:0000256" key="9">
    <source>
        <dbReference type="ARBA" id="ARBA00022840"/>
    </source>
</evidence>
<dbReference type="CDD" id="cd18800">
    <property type="entry name" value="SF2_C_EcoR124I-like"/>
    <property type="match status" value="1"/>
</dbReference>
<dbReference type="InterPro" id="IPR040980">
    <property type="entry name" value="SWI2_SNF2"/>
</dbReference>
<dbReference type="Proteomes" id="UP000195321">
    <property type="component" value="Unassembled WGS sequence"/>
</dbReference>
<name>A0A1Y3MFC8_9BACI</name>
<dbReference type="InterPro" id="IPR051268">
    <property type="entry name" value="Type-I_R_enzyme_R_subunit"/>
</dbReference>
<dbReference type="InterPro" id="IPR004473">
    <property type="entry name" value="Restrct_endonuc_typeI_HsdR"/>
</dbReference>
<organism evidence="13 14">
    <name type="scientific">Bacillus pseudomycoides</name>
    <dbReference type="NCBI Taxonomy" id="64104"/>
    <lineage>
        <taxon>Bacteria</taxon>
        <taxon>Bacillati</taxon>
        <taxon>Bacillota</taxon>
        <taxon>Bacilli</taxon>
        <taxon>Bacillales</taxon>
        <taxon>Bacillaceae</taxon>
        <taxon>Bacillus</taxon>
        <taxon>Bacillus cereus group</taxon>
    </lineage>
</organism>
<dbReference type="InterPro" id="IPR022625">
    <property type="entry name" value="TypeI_RM_Rsu_C"/>
</dbReference>
<comment type="subunit">
    <text evidence="3 11">The type I restriction/modification system is composed of three polypeptides R, M and S.</text>
</comment>
<evidence type="ECO:0000256" key="2">
    <source>
        <dbReference type="ARBA" id="ARBA00008598"/>
    </source>
</evidence>
<dbReference type="SMART" id="SM00487">
    <property type="entry name" value="DEXDc"/>
    <property type="match status" value="1"/>
</dbReference>
<dbReference type="CDD" id="cd18030">
    <property type="entry name" value="DEXHc_RE_I_HsdR"/>
    <property type="match status" value="1"/>
</dbReference>
<dbReference type="SUPFAM" id="SSF52540">
    <property type="entry name" value="P-loop containing nucleoside triphosphate hydrolases"/>
    <property type="match status" value="1"/>
</dbReference>
<dbReference type="AlphaFoldDB" id="A0A1Y3MFC8"/>
<dbReference type="RefSeq" id="WP_088094588.1">
    <property type="nucleotide sequence ID" value="NZ_JBEUTC010000370.1"/>
</dbReference>
<protein>
    <recommendedName>
        <fullName evidence="11">Type I restriction enzyme endonuclease subunit</fullName>
        <shortName evidence="11">R protein</shortName>
        <ecNumber evidence="11">3.1.21.3</ecNumber>
    </recommendedName>
    <alternativeName>
        <fullName evidence="11">Type-1 restriction enzyme R protein</fullName>
    </alternativeName>
</protein>
<evidence type="ECO:0000313" key="13">
    <source>
        <dbReference type="EMBL" id="OUM46302.1"/>
    </source>
</evidence>
<dbReference type="Gene3D" id="1.20.58.910">
    <property type="match status" value="1"/>
</dbReference>
<sequence>MAYQPEAELEKKLHTQLVNQSYKSVKIADYDALLANFKQQLNTFNEHKLNGKPLTNIEFKRILTLIEGKSIYDSAKILRDKLLIEREDGTQLYVELMNTKDWCKNLFQVTTQTTVKGTYTNRYDVTILINGLPLVQIELKRRGLDFKEAFNQIQRYRRHTLNGLYRFLQIFVVSNGVDTKYFSNSDYDIQFGFTFFWTDEKNELITNLQDFASAFLKPCHLAKMISRYMVINDTDKALMVMRPYQVYAVEALIQRATETNNNGFIWHTTGSGKTLTSFKAGQILADEESIKKVFFLVDRQDLDSQTISEFNKFQKGAVDRTDKTEILIEQIQNPMKRFIVTTIQKMNNAVKNPKYAKVMEPYKQEHVVFIIDECHRSQFGDMRKEIDQHFQNAQYFGFTGTPRFVENKSQDGRTTADLFEKCLHHYLIKDAIRDGNVLGFSIEYIRTFNANIDETDDTKVQAINTDEVWHDERRLNLVADHIIDNHPRRSKSKGYCAMFAVDSIPTLIKYYDIFKSKNHDLKIAGIYSYGQNEDSDGTGEHSREALDRMIANYNKMYDTDFSTEIWNRYFSDVSKKVKNAQIDILLVVKMFLTGFDSKPLNTLYVDKNMVYHDLLQAYSRTNRVEKSTKPYGNIVCYRNLKDNTDDAIKLFSRTDNVDTVLMGSYDEYLKAFKEAVKNLRNITVIPEEVDELEREEDKRQFIIAFKNVTKLLQRLQSFSDFEFDETELKISQQTYEDFKSKYFKVYEDFKRSEVPKESILHDIDFELELMHTDKINVSYILNLIASLNTENEKERAKEIRFIKQELDHASDPKLRLKTELIKGFLDKVAPMLAPDESVIDAYNRYEEEMSEQELSTFAKEVHIEDSVLRKQVSTYEYSNLIEKNAIMDSLSGSFLKKNKAIKAITSFIRDFTEKYGA</sequence>
<dbReference type="InterPro" id="IPR055180">
    <property type="entry name" value="HsdR_RecA-like_helicase_dom_2"/>
</dbReference>
<evidence type="ECO:0000259" key="12">
    <source>
        <dbReference type="PROSITE" id="PS51192"/>
    </source>
</evidence>
<comment type="function">
    <text evidence="11">Subunit R is required for both nuclease and ATPase activities, but not for modification.</text>
</comment>
<evidence type="ECO:0000256" key="10">
    <source>
        <dbReference type="ARBA" id="ARBA00023125"/>
    </source>
</evidence>
<evidence type="ECO:0000256" key="6">
    <source>
        <dbReference type="ARBA" id="ARBA00022747"/>
    </source>
</evidence>
<dbReference type="Gene3D" id="3.40.50.300">
    <property type="entry name" value="P-loop containing nucleotide triphosphate hydrolases"/>
    <property type="match status" value="2"/>
</dbReference>
<comment type="caution">
    <text evidence="13">The sequence shown here is derived from an EMBL/GenBank/DDBJ whole genome shotgun (WGS) entry which is preliminary data.</text>
</comment>
<keyword evidence="10 11" id="KW-0238">DNA-binding</keyword>
<comment type="catalytic activity">
    <reaction evidence="1 11">
        <text>Endonucleolytic cleavage of DNA to give random double-stranded fragments with terminal 5'-phosphates, ATP is simultaneously hydrolyzed.</text>
        <dbReference type="EC" id="3.1.21.3"/>
    </reaction>
</comment>
<dbReference type="Pfam" id="PF12008">
    <property type="entry name" value="EcoR124_C"/>
    <property type="match status" value="1"/>
</dbReference>
<keyword evidence="4" id="KW-0540">Nuclease</keyword>
<evidence type="ECO:0000256" key="5">
    <source>
        <dbReference type="ARBA" id="ARBA00022741"/>
    </source>
</evidence>
<keyword evidence="7 13" id="KW-0255">Endonuclease</keyword>
<dbReference type="Pfam" id="PF22679">
    <property type="entry name" value="T1R_D3-like"/>
    <property type="match status" value="1"/>
</dbReference>
<dbReference type="Pfam" id="PF18766">
    <property type="entry name" value="SWI2_SNF2"/>
    <property type="match status" value="1"/>
</dbReference>
<dbReference type="InterPro" id="IPR027417">
    <property type="entry name" value="P-loop_NTPase"/>
</dbReference>
<dbReference type="InterPro" id="IPR007409">
    <property type="entry name" value="Restrct_endonuc_type1_HsdR_N"/>
</dbReference>